<protein>
    <submittedName>
        <fullName evidence="1">Uncharacterized protein</fullName>
    </submittedName>
</protein>
<dbReference type="EMBL" id="LJCR01000011">
    <property type="protein sequence ID" value="KPV54861.1"/>
    <property type="molecule type" value="Genomic_DNA"/>
</dbReference>
<evidence type="ECO:0000313" key="1">
    <source>
        <dbReference type="EMBL" id="KPV54861.1"/>
    </source>
</evidence>
<proteinExistence type="predicted"/>
<keyword evidence="2" id="KW-1185">Reference proteome</keyword>
<name>A0A0N8PT90_9CHLR</name>
<reference evidence="1 2" key="1">
    <citation type="submission" date="2015-09" db="EMBL/GenBank/DDBJ databases">
        <title>Draft genome sequence of Kouleothrix aurantiaca JCM 19913.</title>
        <authorList>
            <person name="Hemp J."/>
        </authorList>
    </citation>
    <scope>NUCLEOTIDE SEQUENCE [LARGE SCALE GENOMIC DNA]</scope>
    <source>
        <strain evidence="1 2">COM-B</strain>
    </source>
</reference>
<sequence>MAAGNPFEQLTGPCKVYIAPYGEPVPEINIMPAGNWVLLGSTDGDQKIKHGAKTTTFKDNDHQGPVKVIRHEEDIDVKFKVVDLSMENYAYIIHNVSKITSGLTSVVPVTYKRMPLKRGATLFEYAMLFRGPTASPYGIYPGMYVFPRCVNVSEPETTWGKNQRVALEVGMQILEDDAQTEDDQMGWLIVQA</sequence>
<comment type="caution">
    <text evidence="1">The sequence shown here is derived from an EMBL/GenBank/DDBJ whole genome shotgun (WGS) entry which is preliminary data.</text>
</comment>
<organism evidence="1 2">
    <name type="scientific">Kouleothrix aurantiaca</name>
    <dbReference type="NCBI Taxonomy" id="186479"/>
    <lineage>
        <taxon>Bacteria</taxon>
        <taxon>Bacillati</taxon>
        <taxon>Chloroflexota</taxon>
        <taxon>Chloroflexia</taxon>
        <taxon>Chloroflexales</taxon>
        <taxon>Roseiflexineae</taxon>
        <taxon>Roseiflexaceae</taxon>
        <taxon>Kouleothrix</taxon>
    </lineage>
</organism>
<evidence type="ECO:0000313" key="2">
    <source>
        <dbReference type="Proteomes" id="UP000050509"/>
    </source>
</evidence>
<dbReference type="Proteomes" id="UP000050509">
    <property type="component" value="Unassembled WGS sequence"/>
</dbReference>
<dbReference type="AlphaFoldDB" id="A0A0N8PT90"/>
<accession>A0A0N8PT90</accession>
<gene>
    <name evidence="1" type="ORF">SE17_01220</name>
</gene>